<feature type="domain" description="Lon N-terminal" evidence="16">
    <location>
        <begin position="27"/>
        <end position="219"/>
    </location>
</feature>
<comment type="subcellular location">
    <subcellularLocation>
        <location evidence="1 9 10">Cytoplasm</location>
    </subcellularLocation>
</comment>
<evidence type="ECO:0000256" key="3">
    <source>
        <dbReference type="ARBA" id="ARBA00022670"/>
    </source>
</evidence>
<dbReference type="Pfam" id="PF22667">
    <property type="entry name" value="Lon_lid"/>
    <property type="match status" value="1"/>
</dbReference>
<comment type="similarity">
    <text evidence="9 10 13 14">Belongs to the peptidase S16 family.</text>
</comment>
<evidence type="ECO:0000256" key="10">
    <source>
        <dbReference type="PIRNR" id="PIRNR001174"/>
    </source>
</evidence>
<protein>
    <recommendedName>
        <fullName evidence="9 10">Lon protease</fullName>
        <ecNumber evidence="9 10">3.4.21.53</ecNumber>
    </recommendedName>
    <alternativeName>
        <fullName evidence="9">ATP-dependent protease La</fullName>
    </alternativeName>
</protein>
<dbReference type="InterPro" id="IPR008269">
    <property type="entry name" value="Lon_proteolytic"/>
</dbReference>
<dbReference type="GO" id="GO:0005737">
    <property type="term" value="C:cytoplasm"/>
    <property type="evidence" value="ECO:0007669"/>
    <property type="project" value="UniProtKB-SubCell"/>
</dbReference>
<feature type="domain" description="Lon proteolytic" evidence="15">
    <location>
        <begin position="607"/>
        <end position="788"/>
    </location>
</feature>
<evidence type="ECO:0000256" key="1">
    <source>
        <dbReference type="ARBA" id="ARBA00004496"/>
    </source>
</evidence>
<dbReference type="GO" id="GO:0004252">
    <property type="term" value="F:serine-type endopeptidase activity"/>
    <property type="evidence" value="ECO:0007669"/>
    <property type="project" value="UniProtKB-UniRule"/>
</dbReference>
<feature type="active site" evidence="9 11">
    <location>
        <position position="737"/>
    </location>
</feature>
<dbReference type="Gene3D" id="3.40.50.300">
    <property type="entry name" value="P-loop containing nucleotide triphosphate hydrolases"/>
    <property type="match status" value="1"/>
</dbReference>
<gene>
    <name evidence="9 17" type="primary">lon</name>
    <name evidence="17" type="ORF">C4532_12865</name>
</gene>
<dbReference type="InterPro" id="IPR014721">
    <property type="entry name" value="Ribsml_uS5_D2-typ_fold_subgr"/>
</dbReference>
<dbReference type="InterPro" id="IPR003111">
    <property type="entry name" value="Lon_prtase_N"/>
</dbReference>
<dbReference type="PROSITE" id="PS01046">
    <property type="entry name" value="LON_SER"/>
    <property type="match status" value="1"/>
</dbReference>
<dbReference type="NCBIfam" id="TIGR00763">
    <property type="entry name" value="lon"/>
    <property type="match status" value="1"/>
</dbReference>
<evidence type="ECO:0000256" key="13">
    <source>
        <dbReference type="PROSITE-ProRule" id="PRU01122"/>
    </source>
</evidence>
<dbReference type="Proteomes" id="UP000285961">
    <property type="component" value="Unassembled WGS sequence"/>
</dbReference>
<reference evidence="17 18" key="1">
    <citation type="journal article" date="2017" name="ISME J.">
        <title>Energy and carbon metabolisms in a deep terrestrial subsurface fluid microbial community.</title>
        <authorList>
            <person name="Momper L."/>
            <person name="Jungbluth S.P."/>
            <person name="Lee M.D."/>
            <person name="Amend J.P."/>
        </authorList>
    </citation>
    <scope>NUCLEOTIDE SEQUENCE [LARGE SCALE GENOMIC DNA]</scope>
    <source>
        <strain evidence="17">SURF_17</strain>
    </source>
</reference>
<comment type="subunit">
    <text evidence="9 10">Homohexamer. Organized in a ring with a central cavity.</text>
</comment>
<comment type="catalytic activity">
    <reaction evidence="9 10 13">
        <text>Hydrolysis of proteins in presence of ATP.</text>
        <dbReference type="EC" id="3.4.21.53"/>
    </reaction>
</comment>
<dbReference type="Gene3D" id="1.20.5.5270">
    <property type="match status" value="1"/>
</dbReference>
<keyword evidence="7 9" id="KW-0067">ATP-binding</keyword>
<proteinExistence type="evidence at transcript level"/>
<dbReference type="GO" id="GO:0043565">
    <property type="term" value="F:sequence-specific DNA binding"/>
    <property type="evidence" value="ECO:0007669"/>
    <property type="project" value="UniProtKB-UniRule"/>
</dbReference>
<dbReference type="CDD" id="cd19500">
    <property type="entry name" value="RecA-like_Lon"/>
    <property type="match status" value="1"/>
</dbReference>
<keyword evidence="3 9" id="KW-0645">Protease</keyword>
<dbReference type="Gene3D" id="1.10.8.60">
    <property type="match status" value="1"/>
</dbReference>
<dbReference type="Pfam" id="PF00004">
    <property type="entry name" value="AAA"/>
    <property type="match status" value="1"/>
</dbReference>
<keyword evidence="5 9" id="KW-0378">Hydrolase</keyword>
<evidence type="ECO:0000256" key="6">
    <source>
        <dbReference type="ARBA" id="ARBA00022825"/>
    </source>
</evidence>
<evidence type="ECO:0000256" key="11">
    <source>
        <dbReference type="PIRSR" id="PIRSR001174-1"/>
    </source>
</evidence>
<keyword evidence="4 9" id="KW-0547">Nucleotide-binding</keyword>
<dbReference type="InterPro" id="IPR027417">
    <property type="entry name" value="P-loop_NTPase"/>
</dbReference>
<comment type="induction">
    <text evidence="9">By heat shock.</text>
</comment>
<evidence type="ECO:0000256" key="14">
    <source>
        <dbReference type="RuleBase" id="RU000591"/>
    </source>
</evidence>
<evidence type="ECO:0000256" key="12">
    <source>
        <dbReference type="PIRSR" id="PIRSR001174-2"/>
    </source>
</evidence>
<dbReference type="Pfam" id="PF05362">
    <property type="entry name" value="Lon_C"/>
    <property type="match status" value="1"/>
</dbReference>
<keyword evidence="6 9" id="KW-0720">Serine protease</keyword>
<dbReference type="Gene3D" id="2.30.130.40">
    <property type="entry name" value="LON domain-like"/>
    <property type="match status" value="1"/>
</dbReference>
<name>A0A419EVT5_9BACT</name>
<comment type="function">
    <text evidence="9">ATP-dependent serine protease that mediates the selective degradation of mutant and abnormal proteins as well as certain short-lived regulatory proteins. Required for cellular homeostasis and for survival from DNA damage and developmental changes induced by stress. Degrades polypeptides processively to yield small peptide fragments that are 5 to 10 amino acids long. Binds to DNA in a double-stranded, site-specific manner.</text>
</comment>
<dbReference type="EC" id="3.4.21.53" evidence="9 10"/>
<dbReference type="SMART" id="SM00464">
    <property type="entry name" value="LON"/>
    <property type="match status" value="1"/>
</dbReference>
<dbReference type="GO" id="GO:0034605">
    <property type="term" value="P:cellular response to heat"/>
    <property type="evidence" value="ECO:0007669"/>
    <property type="project" value="UniProtKB-UniRule"/>
</dbReference>
<dbReference type="Gene3D" id="1.20.58.1480">
    <property type="match status" value="1"/>
</dbReference>
<evidence type="ECO:0000256" key="8">
    <source>
        <dbReference type="ARBA" id="ARBA00023016"/>
    </source>
</evidence>
<dbReference type="FunFam" id="1.20.5.5270:FF:000002">
    <property type="entry name" value="Lon protease homolog"/>
    <property type="match status" value="1"/>
</dbReference>
<keyword evidence="2 9" id="KW-0963">Cytoplasm</keyword>
<dbReference type="PROSITE" id="PS51786">
    <property type="entry name" value="LON_PROTEOLYTIC"/>
    <property type="match status" value="1"/>
</dbReference>
<dbReference type="InterPro" id="IPR003593">
    <property type="entry name" value="AAA+_ATPase"/>
</dbReference>
<dbReference type="InterPro" id="IPR004815">
    <property type="entry name" value="Lon_bac/euk-typ"/>
</dbReference>
<dbReference type="InterPro" id="IPR054594">
    <property type="entry name" value="Lon_lid"/>
</dbReference>
<evidence type="ECO:0000256" key="5">
    <source>
        <dbReference type="ARBA" id="ARBA00022801"/>
    </source>
</evidence>
<evidence type="ECO:0000256" key="9">
    <source>
        <dbReference type="HAMAP-Rule" id="MF_01973"/>
    </source>
</evidence>
<dbReference type="InterPro" id="IPR020568">
    <property type="entry name" value="Ribosomal_Su5_D2-typ_SF"/>
</dbReference>
<dbReference type="SUPFAM" id="SSF54211">
    <property type="entry name" value="Ribosomal protein S5 domain 2-like"/>
    <property type="match status" value="1"/>
</dbReference>
<dbReference type="EMBL" id="QZKI01000091">
    <property type="protein sequence ID" value="RJP68545.1"/>
    <property type="molecule type" value="Genomic_DNA"/>
</dbReference>
<organism evidence="17 18">
    <name type="scientific">Candidatus Abyssobacteria bacterium SURF_17</name>
    <dbReference type="NCBI Taxonomy" id="2093361"/>
    <lineage>
        <taxon>Bacteria</taxon>
        <taxon>Pseudomonadati</taxon>
        <taxon>Candidatus Hydrogenedentota</taxon>
        <taxon>Candidatus Abyssobacteria</taxon>
    </lineage>
</organism>
<dbReference type="SUPFAM" id="SSF88697">
    <property type="entry name" value="PUA domain-like"/>
    <property type="match status" value="1"/>
</dbReference>
<dbReference type="GO" id="GO:0005524">
    <property type="term" value="F:ATP binding"/>
    <property type="evidence" value="ECO:0007669"/>
    <property type="project" value="UniProtKB-UniRule"/>
</dbReference>
<dbReference type="InterPro" id="IPR015947">
    <property type="entry name" value="PUA-like_sf"/>
</dbReference>
<dbReference type="InterPro" id="IPR046336">
    <property type="entry name" value="Lon_prtase_N_sf"/>
</dbReference>
<evidence type="ECO:0000259" key="15">
    <source>
        <dbReference type="PROSITE" id="PS51786"/>
    </source>
</evidence>
<dbReference type="PRINTS" id="PR00830">
    <property type="entry name" value="ENDOLAPTASE"/>
</dbReference>
<dbReference type="PIRSF" id="PIRSF001174">
    <property type="entry name" value="Lon_proteas"/>
    <property type="match status" value="1"/>
</dbReference>
<evidence type="ECO:0000256" key="2">
    <source>
        <dbReference type="ARBA" id="ARBA00022490"/>
    </source>
</evidence>
<dbReference type="PROSITE" id="PS51787">
    <property type="entry name" value="LON_N"/>
    <property type="match status" value="1"/>
</dbReference>
<dbReference type="Pfam" id="PF02190">
    <property type="entry name" value="LON_substr_bdg"/>
    <property type="match status" value="1"/>
</dbReference>
<evidence type="ECO:0000259" key="16">
    <source>
        <dbReference type="PROSITE" id="PS51787"/>
    </source>
</evidence>
<dbReference type="AlphaFoldDB" id="A0A419EVT5"/>
<keyword evidence="8 9" id="KW-0346">Stress response</keyword>
<dbReference type="InterPro" id="IPR027543">
    <property type="entry name" value="Lon_bac"/>
</dbReference>
<feature type="active site" evidence="9 11">
    <location>
        <position position="694"/>
    </location>
</feature>
<accession>A0A419EVT5</accession>
<sequence>MNDETVTTANATEKAKTEEIPRIPEIIGVLPLKNTVMYPFTVIPLSIGEQSSIALIDEAVSSTKLIACVAMKDPTQTRKAENLYQYGTVANILRMMKLPDGTIALLTQGVSKIRVEEYIVFEPYIKARIQTIEESDELSTRGEALFRNVLTQCQKIISLTPYLPDELQATLINIESALRLVYLVCSVLKLTVEEKQQILEIPAVEEKLEKISQLLSREIEILELGGKIKSQVETEMSKTQREYFLREQLKAIQQELGEGDERQVEIKEIREKLDAKKLSEEVRKEADRELERLGKLPPASAEYHVIRTYLDWIIDLPWGEYTEDHLDLEHAQKVLDEDHYDLKEVKERIVEYLAVRKRKPDMKGPILCFVGPPGTGKTSLGQSIARALGRKFVRMSLGGVRDEAEIRGHRRTYIGALPGRIIQSIRRAGSANPVFMMDEVDKVGADFRGDPSSALLEVLDPEQNSSFRDHYLDLPFDLSQVMFITTANILQTIHPALQDRMEILRLAGYTEDEKLWIAKKYLLPRQLSENGLESQHVDFEDVAIRKIINSYTREAGVRNLERTIARVCRKVALEISTGKKEQERITEDNLGVYLGPEKHFPEVALRTSSPGVATGLAWTETGGDVLFIEALAMPGGKNLTLTGQLGDVMQESAKAALSFVRSRTKELGIPDDFFANQDIHVHVPAGAIPKDGPSAGITMAVAIASLLTNRPVREDVAMTGEITLSGLVLPIGGVKEKILAAKRAGIKTVILPKKNEKDLVEIEEESKAGLSFVFAENIDDVFKAALTNGQQKPASKQRSKRRTD</sequence>
<evidence type="ECO:0000313" key="17">
    <source>
        <dbReference type="EMBL" id="RJP68545.1"/>
    </source>
</evidence>
<dbReference type="InterPro" id="IPR008268">
    <property type="entry name" value="Peptidase_S16_AS"/>
</dbReference>
<evidence type="ECO:0000256" key="4">
    <source>
        <dbReference type="ARBA" id="ARBA00022741"/>
    </source>
</evidence>
<dbReference type="SMART" id="SM00382">
    <property type="entry name" value="AAA"/>
    <property type="match status" value="1"/>
</dbReference>
<dbReference type="HAMAP" id="MF_01973">
    <property type="entry name" value="lon_bact"/>
    <property type="match status" value="1"/>
</dbReference>
<dbReference type="SUPFAM" id="SSF52540">
    <property type="entry name" value="P-loop containing nucleoside triphosphate hydrolases"/>
    <property type="match status" value="1"/>
</dbReference>
<dbReference type="GO" id="GO:0004176">
    <property type="term" value="F:ATP-dependent peptidase activity"/>
    <property type="evidence" value="ECO:0007669"/>
    <property type="project" value="UniProtKB-UniRule"/>
</dbReference>
<dbReference type="GO" id="GO:0016887">
    <property type="term" value="F:ATP hydrolysis activity"/>
    <property type="evidence" value="ECO:0007669"/>
    <property type="project" value="UniProtKB-UniRule"/>
</dbReference>
<dbReference type="InterPro" id="IPR003959">
    <property type="entry name" value="ATPase_AAA_core"/>
</dbReference>
<comment type="caution">
    <text evidence="17">The sequence shown here is derived from an EMBL/GenBank/DDBJ whole genome shotgun (WGS) entry which is preliminary data.</text>
</comment>
<evidence type="ECO:0000313" key="18">
    <source>
        <dbReference type="Proteomes" id="UP000285961"/>
    </source>
</evidence>
<dbReference type="Gene3D" id="3.30.230.10">
    <property type="match status" value="1"/>
</dbReference>
<feature type="binding site" evidence="9 12">
    <location>
        <begin position="371"/>
        <end position="378"/>
    </location>
    <ligand>
        <name>ATP</name>
        <dbReference type="ChEBI" id="CHEBI:30616"/>
    </ligand>
</feature>
<evidence type="ECO:0000256" key="7">
    <source>
        <dbReference type="ARBA" id="ARBA00022840"/>
    </source>
</evidence>
<dbReference type="PANTHER" id="PTHR10046">
    <property type="entry name" value="ATP DEPENDENT LON PROTEASE FAMILY MEMBER"/>
    <property type="match status" value="1"/>
</dbReference>
<dbReference type="FunFam" id="3.40.50.300:FF:000382">
    <property type="entry name" value="Lon protease homolog 2, peroxisomal"/>
    <property type="match status" value="1"/>
</dbReference>
<dbReference type="InterPro" id="IPR027065">
    <property type="entry name" value="Lon_Prtase"/>
</dbReference>
<dbReference type="GO" id="GO:0006515">
    <property type="term" value="P:protein quality control for misfolded or incompletely synthesized proteins"/>
    <property type="evidence" value="ECO:0007669"/>
    <property type="project" value="UniProtKB-UniRule"/>
</dbReference>